<dbReference type="PANTHER" id="PTHR38850:SF2">
    <property type="entry name" value="CERATO-PLATANIN"/>
    <property type="match status" value="1"/>
</dbReference>
<proteinExistence type="predicted"/>
<dbReference type="AlphaFoldDB" id="A0AAN6NLG6"/>
<organism evidence="1 2">
    <name type="scientific">Pseudoneurospora amorphoporcata</name>
    <dbReference type="NCBI Taxonomy" id="241081"/>
    <lineage>
        <taxon>Eukaryota</taxon>
        <taxon>Fungi</taxon>
        <taxon>Dikarya</taxon>
        <taxon>Ascomycota</taxon>
        <taxon>Pezizomycotina</taxon>
        <taxon>Sordariomycetes</taxon>
        <taxon>Sordariomycetidae</taxon>
        <taxon>Sordariales</taxon>
        <taxon>Sordariaceae</taxon>
        <taxon>Pseudoneurospora</taxon>
    </lineage>
</organism>
<sequence>MILIDPNRCRSLIKTASGKLPLSAATSINFVANCVLYQPNSWVAQNFELWNIYDSQCNLGHIEICETPDFKNGFNQAKCAHILGSHDKLVGQDIYNIL</sequence>
<dbReference type="Proteomes" id="UP001303222">
    <property type="component" value="Unassembled WGS sequence"/>
</dbReference>
<gene>
    <name evidence="1" type="ORF">QBC32DRAFT_318224</name>
</gene>
<dbReference type="PANTHER" id="PTHR38850">
    <property type="entry name" value="CERATO-PLATANIN"/>
    <property type="match status" value="1"/>
</dbReference>
<dbReference type="EMBL" id="MU859289">
    <property type="protein sequence ID" value="KAK3948039.1"/>
    <property type="molecule type" value="Genomic_DNA"/>
</dbReference>
<name>A0AAN6NLG6_9PEZI</name>
<comment type="caution">
    <text evidence="1">The sequence shown here is derived from an EMBL/GenBank/DDBJ whole genome shotgun (WGS) entry which is preliminary data.</text>
</comment>
<accession>A0AAN6NLG6</accession>
<reference evidence="1" key="1">
    <citation type="journal article" date="2023" name="Mol. Phylogenet. Evol.">
        <title>Genome-scale phylogeny and comparative genomics of the fungal order Sordariales.</title>
        <authorList>
            <person name="Hensen N."/>
            <person name="Bonometti L."/>
            <person name="Westerberg I."/>
            <person name="Brannstrom I.O."/>
            <person name="Guillou S."/>
            <person name="Cros-Aarteil S."/>
            <person name="Calhoun S."/>
            <person name="Haridas S."/>
            <person name="Kuo A."/>
            <person name="Mondo S."/>
            <person name="Pangilinan J."/>
            <person name="Riley R."/>
            <person name="LaButti K."/>
            <person name="Andreopoulos B."/>
            <person name="Lipzen A."/>
            <person name="Chen C."/>
            <person name="Yan M."/>
            <person name="Daum C."/>
            <person name="Ng V."/>
            <person name="Clum A."/>
            <person name="Steindorff A."/>
            <person name="Ohm R.A."/>
            <person name="Martin F."/>
            <person name="Silar P."/>
            <person name="Natvig D.O."/>
            <person name="Lalanne C."/>
            <person name="Gautier V."/>
            <person name="Ament-Velasquez S.L."/>
            <person name="Kruys A."/>
            <person name="Hutchinson M.I."/>
            <person name="Powell A.J."/>
            <person name="Barry K."/>
            <person name="Miller A.N."/>
            <person name="Grigoriev I.V."/>
            <person name="Debuchy R."/>
            <person name="Gladieux P."/>
            <person name="Hiltunen Thoren M."/>
            <person name="Johannesson H."/>
        </authorList>
    </citation>
    <scope>NUCLEOTIDE SEQUENCE</scope>
    <source>
        <strain evidence="1">CBS 626.80</strain>
    </source>
</reference>
<keyword evidence="2" id="KW-1185">Reference proteome</keyword>
<evidence type="ECO:0000313" key="2">
    <source>
        <dbReference type="Proteomes" id="UP001303222"/>
    </source>
</evidence>
<evidence type="ECO:0000313" key="1">
    <source>
        <dbReference type="EMBL" id="KAK3948039.1"/>
    </source>
</evidence>
<protein>
    <submittedName>
        <fullName evidence="1">Uncharacterized protein</fullName>
    </submittedName>
</protein>
<reference evidence="1" key="2">
    <citation type="submission" date="2023-06" db="EMBL/GenBank/DDBJ databases">
        <authorList>
            <consortium name="Lawrence Berkeley National Laboratory"/>
            <person name="Mondo S.J."/>
            <person name="Hensen N."/>
            <person name="Bonometti L."/>
            <person name="Westerberg I."/>
            <person name="Brannstrom I.O."/>
            <person name="Guillou S."/>
            <person name="Cros-Aarteil S."/>
            <person name="Calhoun S."/>
            <person name="Haridas S."/>
            <person name="Kuo A."/>
            <person name="Pangilinan J."/>
            <person name="Riley R."/>
            <person name="Labutti K."/>
            <person name="Andreopoulos B."/>
            <person name="Lipzen A."/>
            <person name="Chen C."/>
            <person name="Yanf M."/>
            <person name="Daum C."/>
            <person name="Ng V."/>
            <person name="Clum A."/>
            <person name="Steindorff A."/>
            <person name="Ohm R."/>
            <person name="Martin F."/>
            <person name="Silar P."/>
            <person name="Natvig D."/>
            <person name="Lalanne C."/>
            <person name="Gautier V."/>
            <person name="Ament-Velasquez S.L."/>
            <person name="Kruys A."/>
            <person name="Hutchinson M.I."/>
            <person name="Powell A.J."/>
            <person name="Barry K."/>
            <person name="Miller A.N."/>
            <person name="Grigoriev I.V."/>
            <person name="Debuchy R."/>
            <person name="Gladieux P."/>
            <person name="Thoren M.H."/>
            <person name="Johannesson H."/>
        </authorList>
    </citation>
    <scope>NUCLEOTIDE SEQUENCE</scope>
    <source>
        <strain evidence="1">CBS 626.80</strain>
    </source>
</reference>